<keyword evidence="8" id="KW-1185">Reference proteome</keyword>
<organism evidence="7 8">
    <name type="scientific">Ectopseudomonas mendocina</name>
    <name type="common">Pseudomonas mendocina</name>
    <dbReference type="NCBI Taxonomy" id="300"/>
    <lineage>
        <taxon>Bacteria</taxon>
        <taxon>Pseudomonadati</taxon>
        <taxon>Pseudomonadota</taxon>
        <taxon>Gammaproteobacteria</taxon>
        <taxon>Pseudomonadales</taxon>
        <taxon>Pseudomonadaceae</taxon>
        <taxon>Ectopseudomonas</taxon>
    </lineage>
</organism>
<dbReference type="PANTHER" id="PTHR36234:SF5">
    <property type="entry name" value="LYSYL ENDOPEPTIDASE"/>
    <property type="match status" value="1"/>
</dbReference>
<dbReference type="Pfam" id="PF13365">
    <property type="entry name" value="Trypsin_2"/>
    <property type="match status" value="1"/>
</dbReference>
<keyword evidence="4 6" id="KW-0378">Hydrolase</keyword>
<evidence type="ECO:0000256" key="6">
    <source>
        <dbReference type="RuleBase" id="RU004296"/>
    </source>
</evidence>
<comment type="similarity">
    <text evidence="1 6">Belongs to the peptidase S1B family.</text>
</comment>
<dbReference type="GO" id="GO:0008233">
    <property type="term" value="F:peptidase activity"/>
    <property type="evidence" value="ECO:0007669"/>
    <property type="project" value="UniProtKB-KW"/>
</dbReference>
<name>A0ABZ2RGN6_ECTME</name>
<dbReference type="InterPro" id="IPR008256">
    <property type="entry name" value="Peptidase_S1B"/>
</dbReference>
<proteinExistence type="inferred from homology"/>
<evidence type="ECO:0000256" key="3">
    <source>
        <dbReference type="ARBA" id="ARBA00022729"/>
    </source>
</evidence>
<dbReference type="PRINTS" id="PR00839">
    <property type="entry name" value="V8PROTEASE"/>
</dbReference>
<keyword evidence="2 6" id="KW-0645">Protease</keyword>
<accession>A0ABZ2RGN6</accession>
<dbReference type="InterPro" id="IPR043504">
    <property type="entry name" value="Peptidase_S1_PA_chymotrypsin"/>
</dbReference>
<dbReference type="InterPro" id="IPR009003">
    <property type="entry name" value="Peptidase_S1_PA"/>
</dbReference>
<dbReference type="EC" id="3.4.21.-" evidence="6"/>
<evidence type="ECO:0000256" key="2">
    <source>
        <dbReference type="ARBA" id="ARBA00022670"/>
    </source>
</evidence>
<dbReference type="GO" id="GO:0006508">
    <property type="term" value="P:proteolysis"/>
    <property type="evidence" value="ECO:0007669"/>
    <property type="project" value="UniProtKB-KW"/>
</dbReference>
<evidence type="ECO:0000256" key="5">
    <source>
        <dbReference type="ARBA" id="ARBA00022825"/>
    </source>
</evidence>
<protein>
    <recommendedName>
        <fullName evidence="6">Serine protease</fullName>
        <ecNumber evidence="6">3.4.21.-</ecNumber>
    </recommendedName>
</protein>
<evidence type="ECO:0000256" key="4">
    <source>
        <dbReference type="ARBA" id="ARBA00022801"/>
    </source>
</evidence>
<sequence length="708" mass="76485">MALESPPVIKEALHQAPARTLSRLTFCDLSVANEYHSIQTKEGPMSYRNHRIRIAQKYLSYSVLALALSQAQALAATPIELPQTVTTTYNQYIVEPQSRSQISKHYIEHKGALNLSLKFDAIDLPDGAYVEIIDDSGHSQIFSSALDLEAGIKISGENATIQVLSSGLQSASLRLTKVTYQPAPAHRQPRAILGTDNRRDLECYANTPFYTPSLAAVSPLNNGSGSLVGNGRYTLTNAHVTPELGPDGGPTLLDNEVRLGWFNDTCDAPTAIPKNRSISLRTTKQLVRGNPGSSTDYALLELDTFDVENSHALDVFGSLKISEKQPQEVGTAIYVPQYGNGGLRPMMIAAVNDAGLKTTITKINAQTFQLDHDADTQPGSSGSAVLEQESSQIVGVHWGGASVNVAVGLPILQKEITPLLGFNNTNVPGEGKFKGYNLGIAPYLQPTSQVDIPPGGRIEAYPDMTLENLGDYSSVRIALKNPVSKVIEHQLLQLSIQDDSGIHDLGTPAVGKGKLLVNIQEPIQNSAPQTQRGWLPFRINDEQGRRLQNLIVALNFASYNPFQSPFDGVNTVLVNLDVPDAGEKASVSKRLTGQQYSYVTTYPLQGPNTTEWTPVGDSALINVPLRDGLGNIEVVKLKGYRTTECRIRPMNASVSCGSNTLQSSLLVEYLPEDNTSLPPGTYSGILPVNAIGGGESREMLINISLVKP</sequence>
<reference evidence="7 8" key="1">
    <citation type="submission" date="2024-03" db="EMBL/GenBank/DDBJ databases">
        <title>Complete genome of BD2.</title>
        <authorList>
            <person name="Cao G."/>
        </authorList>
    </citation>
    <scope>NUCLEOTIDE SEQUENCE [LARGE SCALE GENOMIC DNA]</scope>
    <source>
        <strain evidence="7 8">BD2</strain>
    </source>
</reference>
<dbReference type="SUPFAM" id="SSF50494">
    <property type="entry name" value="Trypsin-like serine proteases"/>
    <property type="match status" value="1"/>
</dbReference>
<evidence type="ECO:0000256" key="1">
    <source>
        <dbReference type="ARBA" id="ARBA00008764"/>
    </source>
</evidence>
<evidence type="ECO:0000313" key="7">
    <source>
        <dbReference type="EMBL" id="WXL25452.1"/>
    </source>
</evidence>
<dbReference type="Proteomes" id="UP001476583">
    <property type="component" value="Chromosome"/>
</dbReference>
<dbReference type="Gene3D" id="2.40.10.10">
    <property type="entry name" value="Trypsin-like serine proteases"/>
    <property type="match status" value="2"/>
</dbReference>
<keyword evidence="3" id="KW-0732">Signal</keyword>
<dbReference type="PANTHER" id="PTHR36234">
    <property type="entry name" value="LYSYL ENDOPEPTIDASE"/>
    <property type="match status" value="1"/>
</dbReference>
<dbReference type="EMBL" id="CP148074">
    <property type="protein sequence ID" value="WXL25452.1"/>
    <property type="molecule type" value="Genomic_DNA"/>
</dbReference>
<gene>
    <name evidence="7" type="ORF">WG219_19480</name>
</gene>
<evidence type="ECO:0000313" key="8">
    <source>
        <dbReference type="Proteomes" id="UP001476583"/>
    </source>
</evidence>
<keyword evidence="5 6" id="KW-0720">Serine protease</keyword>